<proteinExistence type="predicted"/>
<dbReference type="EMBL" id="JAKNSF020000170">
    <property type="protein sequence ID" value="KAK7709464.1"/>
    <property type="molecule type" value="Genomic_DNA"/>
</dbReference>
<feature type="region of interest" description="Disordered" evidence="1">
    <location>
        <begin position="377"/>
        <end position="441"/>
    </location>
</feature>
<sequence length="441" mass="47883">MLEHLSPKFKMPPVEREPRAALILNRFTRNLSIMFATNAVASVLGLPPDQIKDKSFYRCIQERCLPDAVKCLEGAKANDSIAYLRFWSRDPREAGDFDDDDDEDHPMADEDRHSSTSDSEGGGAELDSRMALDEDDTTVRGGIKQEEEDEPMDSVPSASTSSAHESAGNAGSSSRPGNSNRASRSQRSSAGNAVQGQRPGRRQRRRPDHRQPLPAVELEAVVSCTSDGLVVVLRRARPAIPPAHPPLALPWDFENGLFAAPWAPQPVRPYIPPEMLYTFRPPLMPQFMPLQDHIREAGGPPNDQLMHSIREVGVFAWGLCGINGNLHAFSHGMPRDEAVPPDGLPVWDPAATNSPYQPPENQAAAKWAAMVAQQSPFGSSVSSGTQQRQQQMQVHSPMHHSFTSASGGSEPQSRSSDPHAPSSGPSAGHTTQASSQGQSPP</sequence>
<keyword evidence="3" id="KW-1185">Reference proteome</keyword>
<organism evidence="2 3">
    <name type="scientific">Diaporthe eres</name>
    <name type="common">Phomopsis oblonga</name>
    <dbReference type="NCBI Taxonomy" id="83184"/>
    <lineage>
        <taxon>Eukaryota</taxon>
        <taxon>Fungi</taxon>
        <taxon>Dikarya</taxon>
        <taxon>Ascomycota</taxon>
        <taxon>Pezizomycotina</taxon>
        <taxon>Sordariomycetes</taxon>
        <taxon>Sordariomycetidae</taxon>
        <taxon>Diaporthales</taxon>
        <taxon>Diaporthaceae</taxon>
        <taxon>Diaporthe</taxon>
        <taxon>Diaporthe eres species complex</taxon>
    </lineage>
</organism>
<feature type="compositionally biased region" description="Polar residues" evidence="1">
    <location>
        <begin position="401"/>
        <end position="415"/>
    </location>
</feature>
<reference evidence="2 3" key="1">
    <citation type="submission" date="2024-02" db="EMBL/GenBank/DDBJ databases">
        <title>De novo assembly and annotation of 12 fungi associated with fruit tree decline syndrome in Ontario, Canada.</title>
        <authorList>
            <person name="Sulman M."/>
            <person name="Ellouze W."/>
            <person name="Ilyukhin E."/>
        </authorList>
    </citation>
    <scope>NUCLEOTIDE SEQUENCE [LARGE SCALE GENOMIC DNA]</scope>
    <source>
        <strain evidence="2 3">M169</strain>
    </source>
</reference>
<feature type="compositionally biased region" description="Basic residues" evidence="1">
    <location>
        <begin position="199"/>
        <end position="208"/>
    </location>
</feature>
<feature type="compositionally biased region" description="Low complexity" evidence="1">
    <location>
        <begin position="377"/>
        <end position="396"/>
    </location>
</feature>
<gene>
    <name evidence="2" type="ORF">SLS63_013237</name>
</gene>
<comment type="caution">
    <text evidence="2">The sequence shown here is derived from an EMBL/GenBank/DDBJ whole genome shotgun (WGS) entry which is preliminary data.</text>
</comment>
<feature type="compositionally biased region" description="Polar residues" evidence="1">
    <location>
        <begin position="156"/>
        <end position="176"/>
    </location>
</feature>
<evidence type="ECO:0000313" key="2">
    <source>
        <dbReference type="EMBL" id="KAK7709464.1"/>
    </source>
</evidence>
<evidence type="ECO:0000313" key="3">
    <source>
        <dbReference type="Proteomes" id="UP001430848"/>
    </source>
</evidence>
<feature type="compositionally biased region" description="Polar residues" evidence="1">
    <location>
        <begin position="423"/>
        <end position="441"/>
    </location>
</feature>
<feature type="compositionally biased region" description="Low complexity" evidence="1">
    <location>
        <begin position="177"/>
        <end position="198"/>
    </location>
</feature>
<feature type="region of interest" description="Disordered" evidence="1">
    <location>
        <begin position="92"/>
        <end position="214"/>
    </location>
</feature>
<feature type="compositionally biased region" description="Basic and acidic residues" evidence="1">
    <location>
        <begin position="105"/>
        <end position="115"/>
    </location>
</feature>
<name>A0ABR1NP26_DIAER</name>
<dbReference type="Proteomes" id="UP001430848">
    <property type="component" value="Unassembled WGS sequence"/>
</dbReference>
<protein>
    <submittedName>
        <fullName evidence="2">Uncharacterized protein</fullName>
    </submittedName>
</protein>
<accession>A0ABR1NP26</accession>
<evidence type="ECO:0000256" key="1">
    <source>
        <dbReference type="SAM" id="MobiDB-lite"/>
    </source>
</evidence>